<proteinExistence type="predicted"/>
<dbReference type="KEGG" id="mva:Mvan_2533"/>
<dbReference type="AlphaFoldDB" id="A1T844"/>
<protein>
    <submittedName>
        <fullName evidence="2">Uncharacterized protein</fullName>
    </submittedName>
</protein>
<dbReference type="HOGENOM" id="CLU_1711252_0_0_11"/>
<gene>
    <name evidence="2" type="ordered locus">Mvan_2533</name>
</gene>
<dbReference type="STRING" id="350058.Mvan_2533"/>
<reference evidence="2" key="1">
    <citation type="submission" date="2006-12" db="EMBL/GenBank/DDBJ databases">
        <title>Complete sequence of Mycobacterium vanbaalenii PYR-1.</title>
        <authorList>
            <consortium name="US DOE Joint Genome Institute"/>
            <person name="Copeland A."/>
            <person name="Lucas S."/>
            <person name="Lapidus A."/>
            <person name="Barry K."/>
            <person name="Detter J.C."/>
            <person name="Glavina del Rio T."/>
            <person name="Hammon N."/>
            <person name="Israni S."/>
            <person name="Dalin E."/>
            <person name="Tice H."/>
            <person name="Pitluck S."/>
            <person name="Singan V."/>
            <person name="Schmutz J."/>
            <person name="Larimer F."/>
            <person name="Land M."/>
            <person name="Hauser L."/>
            <person name="Kyrpides N."/>
            <person name="Anderson I.J."/>
            <person name="Miller C."/>
            <person name="Richardson P."/>
        </authorList>
    </citation>
    <scope>NUCLEOTIDE SEQUENCE [LARGE SCALE GENOMIC DNA]</scope>
    <source>
        <strain evidence="2">PYR-1</strain>
    </source>
</reference>
<evidence type="ECO:0000313" key="3">
    <source>
        <dbReference type="Proteomes" id="UP000009159"/>
    </source>
</evidence>
<evidence type="ECO:0000256" key="1">
    <source>
        <dbReference type="SAM" id="MobiDB-lite"/>
    </source>
</evidence>
<dbReference type="Proteomes" id="UP000009159">
    <property type="component" value="Chromosome"/>
</dbReference>
<accession>A1T844</accession>
<feature type="region of interest" description="Disordered" evidence="1">
    <location>
        <begin position="35"/>
        <end position="103"/>
    </location>
</feature>
<name>A1T844_MYCVP</name>
<keyword evidence="3" id="KW-1185">Reference proteome</keyword>
<evidence type="ECO:0000313" key="2">
    <source>
        <dbReference type="EMBL" id="ABM13344.1"/>
    </source>
</evidence>
<organism evidence="2 3">
    <name type="scientific">Mycolicibacterium vanbaalenii (strain DSM 7251 / JCM 13017 / BCRC 16820 / KCTC 9966 / NRRL B-24157 / PYR-1)</name>
    <name type="common">Mycobacterium vanbaalenii</name>
    <dbReference type="NCBI Taxonomy" id="350058"/>
    <lineage>
        <taxon>Bacteria</taxon>
        <taxon>Bacillati</taxon>
        <taxon>Actinomycetota</taxon>
        <taxon>Actinomycetes</taxon>
        <taxon>Mycobacteriales</taxon>
        <taxon>Mycobacteriaceae</taxon>
        <taxon>Mycolicibacterium</taxon>
    </lineage>
</organism>
<dbReference type="EMBL" id="CP000511">
    <property type="protein sequence ID" value="ABM13344.1"/>
    <property type="molecule type" value="Genomic_DNA"/>
</dbReference>
<sequence length="153" mass="15832">MKIFSLTPLSTAGTRRDDVDAEGFIAGRTIAYSLQDGDADHQPGTDQPGPEQELGQGDPALHPKTATDQGTTTTDDSHGAGLLSVGIRRPYPANGAGKRGLRLPPRERGACLHDGGSCGLRPRLGDGAGVAQGTLDGLLCPADRTTSAADVWF</sequence>